<feature type="compositionally biased region" description="Basic residues" evidence="1">
    <location>
        <begin position="48"/>
        <end position="57"/>
    </location>
</feature>
<gene>
    <name evidence="2" type="ORF">C1H76_5625</name>
</gene>
<name>A0A4U7AVI1_9PEZI</name>
<feature type="region of interest" description="Disordered" evidence="1">
    <location>
        <begin position="39"/>
        <end position="137"/>
    </location>
</feature>
<sequence length="183" mass="20021">MVICKDAQEKASLRFIEQSVQQRLQCQFRPNRFLYLSRYGTPLAPAPKPRKKSKRKNPVIVDVDKGASIDAESTEGESHSVPDLMRPPPQSPKAPEIKLDSIRPAPAARTSSPKKAPSHRAVATPLPSALEPPAHATGPAKPAFYGSIQAGCPLPPLRTVWPFTHLRPQTPRQDWPCFGAGPL</sequence>
<evidence type="ECO:0000313" key="3">
    <source>
        <dbReference type="Proteomes" id="UP000308133"/>
    </source>
</evidence>
<evidence type="ECO:0000313" key="2">
    <source>
        <dbReference type="EMBL" id="TKX22149.1"/>
    </source>
</evidence>
<accession>A0A4U7AVI1</accession>
<reference evidence="2 3" key="1">
    <citation type="submission" date="2018-02" db="EMBL/GenBank/DDBJ databases">
        <title>Draft genome sequences of Elsinoe sp., causing black scab on jojoba.</title>
        <authorList>
            <person name="Stodart B."/>
            <person name="Jeffress S."/>
            <person name="Ash G."/>
            <person name="Arun Chinnappa K."/>
        </authorList>
    </citation>
    <scope>NUCLEOTIDE SEQUENCE [LARGE SCALE GENOMIC DNA]</scope>
    <source>
        <strain evidence="2 3">Hillstone_2</strain>
    </source>
</reference>
<dbReference type="AlphaFoldDB" id="A0A4U7AVI1"/>
<evidence type="ECO:0000256" key="1">
    <source>
        <dbReference type="SAM" id="MobiDB-lite"/>
    </source>
</evidence>
<protein>
    <submittedName>
        <fullName evidence="2">Uncharacterized protein</fullName>
    </submittedName>
</protein>
<dbReference type="EMBL" id="PTQR01000072">
    <property type="protein sequence ID" value="TKX22149.1"/>
    <property type="molecule type" value="Genomic_DNA"/>
</dbReference>
<comment type="caution">
    <text evidence="2">The sequence shown here is derived from an EMBL/GenBank/DDBJ whole genome shotgun (WGS) entry which is preliminary data.</text>
</comment>
<organism evidence="2 3">
    <name type="scientific">Elsinoe australis</name>
    <dbReference type="NCBI Taxonomy" id="40998"/>
    <lineage>
        <taxon>Eukaryota</taxon>
        <taxon>Fungi</taxon>
        <taxon>Dikarya</taxon>
        <taxon>Ascomycota</taxon>
        <taxon>Pezizomycotina</taxon>
        <taxon>Dothideomycetes</taxon>
        <taxon>Dothideomycetidae</taxon>
        <taxon>Myriangiales</taxon>
        <taxon>Elsinoaceae</taxon>
        <taxon>Elsinoe</taxon>
    </lineage>
</organism>
<proteinExistence type="predicted"/>
<dbReference type="Proteomes" id="UP000308133">
    <property type="component" value="Unassembled WGS sequence"/>
</dbReference>